<evidence type="ECO:0000313" key="1">
    <source>
        <dbReference type="EnsemblPlants" id="AVESA.00010b.r2.7DG1332860.5.CDS"/>
    </source>
</evidence>
<name>A0ACD6AB36_AVESA</name>
<reference evidence="1" key="1">
    <citation type="submission" date="2021-05" db="EMBL/GenBank/DDBJ databases">
        <authorList>
            <person name="Scholz U."/>
            <person name="Mascher M."/>
            <person name="Fiebig A."/>
        </authorList>
    </citation>
    <scope>NUCLEOTIDE SEQUENCE [LARGE SCALE GENOMIC DNA]</scope>
</reference>
<protein>
    <submittedName>
        <fullName evidence="1">Uncharacterized protein</fullName>
    </submittedName>
</protein>
<evidence type="ECO:0000313" key="2">
    <source>
        <dbReference type="Proteomes" id="UP001732700"/>
    </source>
</evidence>
<accession>A0ACD6AB36</accession>
<dbReference type="Proteomes" id="UP001732700">
    <property type="component" value="Chromosome 7D"/>
</dbReference>
<proteinExistence type="predicted"/>
<dbReference type="EnsemblPlants" id="AVESA.00010b.r2.7DG1332860.5">
    <property type="protein sequence ID" value="AVESA.00010b.r2.7DG1332860.5.CDS"/>
    <property type="gene ID" value="AVESA.00010b.r2.7DG1332860"/>
</dbReference>
<reference evidence="1" key="2">
    <citation type="submission" date="2025-09" db="UniProtKB">
        <authorList>
            <consortium name="EnsemblPlants"/>
        </authorList>
    </citation>
    <scope>IDENTIFICATION</scope>
</reference>
<organism evidence="1 2">
    <name type="scientific">Avena sativa</name>
    <name type="common">Oat</name>
    <dbReference type="NCBI Taxonomy" id="4498"/>
    <lineage>
        <taxon>Eukaryota</taxon>
        <taxon>Viridiplantae</taxon>
        <taxon>Streptophyta</taxon>
        <taxon>Embryophyta</taxon>
        <taxon>Tracheophyta</taxon>
        <taxon>Spermatophyta</taxon>
        <taxon>Magnoliopsida</taxon>
        <taxon>Liliopsida</taxon>
        <taxon>Poales</taxon>
        <taxon>Poaceae</taxon>
        <taxon>BOP clade</taxon>
        <taxon>Pooideae</taxon>
        <taxon>Poodae</taxon>
        <taxon>Poeae</taxon>
        <taxon>Poeae Chloroplast Group 1 (Aveneae type)</taxon>
        <taxon>Aveninae</taxon>
        <taxon>Avena</taxon>
    </lineage>
</organism>
<sequence>MEVKEKAKAKAAKGVKRTSMSRSMMTAPVERKEAEKERRQHIKELYAKLISLIPKEHCSSTDSMTLLGSLDEATTYITKLKDRVDELHKRRSSVQAIAGLGGGAGTGTGISTRMSGGTGLESDGEKPGKELAEPIVDVRHHDDCSMDVILICSVRRPIKLHKVITILKEEGAEIVNANHSVTGNKIFYNLHSRVLITCALPYVYHILHPLLKVHAIIHIFLLFYYHFYC</sequence>
<keyword evidence="2" id="KW-1185">Reference proteome</keyword>